<dbReference type="Gene3D" id="2.60.120.200">
    <property type="match status" value="1"/>
</dbReference>
<organism evidence="2 3">
    <name type="scientific">Companilactobacillus bobalius DSM 19674</name>
    <dbReference type="NCBI Taxonomy" id="1423788"/>
    <lineage>
        <taxon>Bacteria</taxon>
        <taxon>Bacillati</taxon>
        <taxon>Bacillota</taxon>
        <taxon>Bacilli</taxon>
        <taxon>Lactobacillales</taxon>
        <taxon>Lactobacillaceae</taxon>
        <taxon>Companilactobacillus</taxon>
        <taxon>Companilactobacillus bobalius</taxon>
    </lineage>
</organism>
<dbReference type="InterPro" id="IPR013320">
    <property type="entry name" value="ConA-like_dom_sf"/>
</dbReference>
<feature type="region of interest" description="Disordered" evidence="1">
    <location>
        <begin position="174"/>
        <end position="197"/>
    </location>
</feature>
<evidence type="ECO:0000313" key="2">
    <source>
        <dbReference type="EMBL" id="KRK82087.1"/>
    </source>
</evidence>
<sequence>MFDKEVGLMKKRIRFLYLIIFLLPFIQLLKTTTVQAYSVPDRTSVYEHAPKGMKLNDFITAPEYYTNTKTNNTTAFKSSNKIIRAGDSNNDSTDIIQLLDGSSTQKQQIGSFWGTVKDSNGNKTYNYFDLSKSQEISVWFYGGSKIDGYDGFAFVLQNDDLGDQAISRSNGAPTAGETLGVWGGGTPDNKTTTTKLSGASDGIQKSVAIEFDRYLNNTAGSTFNSVNDYLDFDGFSMSNAGNIVMNQLREKHIAWNYPGDTATYMENSYGIFTNNYFYNLTHRGPVQNNSYFTGYDGLEVANSETQDPRNGWRHLKITYTPPTTGTTARLSYLINDKFPDGTDKMQTSQDSKTFSIDISKLVGTNDDKKVRWGFTASTGSPKSSIADLDMVIEKMPSIVDMKGTSQITDITKNSSKTLGSTKELHTSDGDEIKLEQKLSYSGGISDSGEITATVGLPEYVEYNGDENGVIGKMTYQDEDGTTKTQEINKSDLKDVTITIPGKYESDPPSYKTVKGFDVKIPSMNAIGDNSNIEVYGIVKGPESSTPITTNVSGINTSYQADSYTGDTMSPDFVVDNEILHIENTNSLSQELELGDEAHFQGNISYLKGSTFDGEELLSNLEVYDQDGNKLPGVQKGDIEVDKGAKTGTYDVPYTLNGLEAGKTYTFKLKLSDSKDRISNTLEYQVKIKSEKNLQLAVNNYRFQTINAGSKIGEYVKRSGNWDINVNSTGYKWKLSAQSTGLFSEKDNSYFEPLYFIDKNSNAQPLSDNTLIAQQDTINSGEIQNTDVTDTWSEDDGILLKNGFPNLAGDYTGEIKWTLSETL</sequence>
<dbReference type="PATRIC" id="fig|1423788.3.peg.402"/>
<dbReference type="EMBL" id="AZDY01000041">
    <property type="protein sequence ID" value="KRK82087.1"/>
    <property type="molecule type" value="Genomic_DNA"/>
</dbReference>
<evidence type="ECO:0000313" key="3">
    <source>
        <dbReference type="Proteomes" id="UP000051515"/>
    </source>
</evidence>
<evidence type="ECO:0000256" key="1">
    <source>
        <dbReference type="SAM" id="MobiDB-lite"/>
    </source>
</evidence>
<accession>A0A0R1KSA5</accession>
<protein>
    <submittedName>
        <fullName evidence="2">Uncharacterized protein</fullName>
    </submittedName>
</protein>
<dbReference type="STRING" id="1423788.FC78_GL000389"/>
<dbReference type="AlphaFoldDB" id="A0A0R1KSA5"/>
<dbReference type="Proteomes" id="UP000051515">
    <property type="component" value="Unassembled WGS sequence"/>
</dbReference>
<feature type="compositionally biased region" description="Polar residues" evidence="1">
    <location>
        <begin position="188"/>
        <end position="197"/>
    </location>
</feature>
<name>A0A0R1KSA5_9LACO</name>
<dbReference type="SUPFAM" id="SSF49899">
    <property type="entry name" value="Concanavalin A-like lectins/glucanases"/>
    <property type="match status" value="1"/>
</dbReference>
<reference evidence="2 3" key="1">
    <citation type="journal article" date="2015" name="Genome Announc.">
        <title>Expanding the biotechnology potential of lactobacilli through comparative genomics of 213 strains and associated genera.</title>
        <authorList>
            <person name="Sun Z."/>
            <person name="Harris H.M."/>
            <person name="McCann A."/>
            <person name="Guo C."/>
            <person name="Argimon S."/>
            <person name="Zhang W."/>
            <person name="Yang X."/>
            <person name="Jeffery I.B."/>
            <person name="Cooney J.C."/>
            <person name="Kagawa T.F."/>
            <person name="Liu W."/>
            <person name="Song Y."/>
            <person name="Salvetti E."/>
            <person name="Wrobel A."/>
            <person name="Rasinkangas P."/>
            <person name="Parkhill J."/>
            <person name="Rea M.C."/>
            <person name="O'Sullivan O."/>
            <person name="Ritari J."/>
            <person name="Douillard F.P."/>
            <person name="Paul Ross R."/>
            <person name="Yang R."/>
            <person name="Briner A.E."/>
            <person name="Felis G.E."/>
            <person name="de Vos W.M."/>
            <person name="Barrangou R."/>
            <person name="Klaenhammer T.R."/>
            <person name="Caufield P.W."/>
            <person name="Cui Y."/>
            <person name="Zhang H."/>
            <person name="O'Toole P.W."/>
        </authorList>
    </citation>
    <scope>NUCLEOTIDE SEQUENCE [LARGE SCALE GENOMIC DNA]</scope>
    <source>
        <strain evidence="2 3">DSM 19674</strain>
    </source>
</reference>
<keyword evidence="3" id="KW-1185">Reference proteome</keyword>
<gene>
    <name evidence="2" type="ORF">FC78_GL000389</name>
</gene>
<comment type="caution">
    <text evidence="2">The sequence shown here is derived from an EMBL/GenBank/DDBJ whole genome shotgun (WGS) entry which is preliminary data.</text>
</comment>
<proteinExistence type="predicted"/>